<organism evidence="2 3">
    <name type="scientific">Spirosoma telluris</name>
    <dbReference type="NCBI Taxonomy" id="2183553"/>
    <lineage>
        <taxon>Bacteria</taxon>
        <taxon>Pseudomonadati</taxon>
        <taxon>Bacteroidota</taxon>
        <taxon>Cytophagia</taxon>
        <taxon>Cytophagales</taxon>
        <taxon>Cytophagaceae</taxon>
        <taxon>Spirosoma</taxon>
    </lineage>
</organism>
<name>A0A327NK34_9BACT</name>
<evidence type="ECO:0000313" key="2">
    <source>
        <dbReference type="EMBL" id="RAI75721.1"/>
    </source>
</evidence>
<sequence length="68" mass="6779">MLSLTNAVAGTATLTDGVNTTTLSVSAGATSVPYSLSGLISGTGHTRSPSAIRGRPPAPLIPHRPPVQ</sequence>
<accession>A0A327NK34</accession>
<comment type="caution">
    <text evidence="2">The sequence shown here is derived from an EMBL/GenBank/DDBJ whole genome shotgun (WGS) entry which is preliminary data.</text>
</comment>
<protein>
    <submittedName>
        <fullName evidence="2">Uncharacterized protein</fullName>
    </submittedName>
</protein>
<dbReference type="AlphaFoldDB" id="A0A327NK34"/>
<dbReference type="Proteomes" id="UP000249016">
    <property type="component" value="Unassembled WGS sequence"/>
</dbReference>
<keyword evidence="3" id="KW-1185">Reference proteome</keyword>
<feature type="compositionally biased region" description="Polar residues" evidence="1">
    <location>
        <begin position="40"/>
        <end position="49"/>
    </location>
</feature>
<reference evidence="2 3" key="1">
    <citation type="submission" date="2018-06" db="EMBL/GenBank/DDBJ databases">
        <title>Spirosoma sp. HMF3257 Genome sequencing and assembly.</title>
        <authorList>
            <person name="Kang H."/>
            <person name="Cha I."/>
            <person name="Kim H."/>
            <person name="Kang J."/>
            <person name="Joh K."/>
        </authorList>
    </citation>
    <scope>NUCLEOTIDE SEQUENCE [LARGE SCALE GENOMIC DNA]</scope>
    <source>
        <strain evidence="2 3">HMF3257</strain>
    </source>
</reference>
<gene>
    <name evidence="2" type="ORF">HMF3257_19000</name>
</gene>
<feature type="region of interest" description="Disordered" evidence="1">
    <location>
        <begin position="40"/>
        <end position="68"/>
    </location>
</feature>
<evidence type="ECO:0000256" key="1">
    <source>
        <dbReference type="SAM" id="MobiDB-lite"/>
    </source>
</evidence>
<evidence type="ECO:0000313" key="3">
    <source>
        <dbReference type="Proteomes" id="UP000249016"/>
    </source>
</evidence>
<proteinExistence type="predicted"/>
<dbReference type="EMBL" id="QLII01000001">
    <property type="protein sequence ID" value="RAI75721.1"/>
    <property type="molecule type" value="Genomic_DNA"/>
</dbReference>
<feature type="compositionally biased region" description="Pro residues" evidence="1">
    <location>
        <begin position="56"/>
        <end position="68"/>
    </location>
</feature>